<keyword evidence="3" id="KW-1185">Reference proteome</keyword>
<reference evidence="2 3" key="1">
    <citation type="submission" date="2018-11" db="EMBL/GenBank/DDBJ databases">
        <authorList>
            <person name="Wuyts S."/>
        </authorList>
    </citation>
    <scope>NUCLEOTIDE SEQUENCE [LARGE SCALE GENOMIC DNA]</scope>
    <source>
        <strain evidence="2">Lactobacillus mudanjiangensis AMBF249</strain>
    </source>
</reference>
<protein>
    <submittedName>
        <fullName evidence="2">Cro/Cl family transcriptional regulator [Lactobacillus plantarum]</fullName>
    </submittedName>
</protein>
<sequence length="139" mass="16094">MDTVSIIKKLSSDQGISLKQLALHLGFGENTIYRWNTKKPTIDKLQKVADYFDVSTDYLLGRTDKKRYYELTEKDQRDIGKEVDRMLSGLDSNAEVNYYGEPMTDDDKEKMRVAMVAALQAAQLEARKKFTPKKYRDKD</sequence>
<dbReference type="OrthoDB" id="9805856at2"/>
<feature type="domain" description="HTH cro/C1-type" evidence="1">
    <location>
        <begin position="7"/>
        <end position="59"/>
    </location>
</feature>
<dbReference type="RefSeq" id="WP_068874463.1">
    <property type="nucleotide sequence ID" value="NZ_UYIG01000174.1"/>
</dbReference>
<organism evidence="2 3">
    <name type="scientific">Lactiplantibacillus mudanjiangensis</name>
    <dbReference type="NCBI Taxonomy" id="1296538"/>
    <lineage>
        <taxon>Bacteria</taxon>
        <taxon>Bacillati</taxon>
        <taxon>Bacillota</taxon>
        <taxon>Bacilli</taxon>
        <taxon>Lactobacillales</taxon>
        <taxon>Lactobacillaceae</taxon>
        <taxon>Lactiplantibacillus</taxon>
    </lineage>
</organism>
<gene>
    <name evidence="2" type="ORF">MUDAN_MDHGFNIF_01726</name>
</gene>
<dbReference type="EMBL" id="UYIG01000174">
    <property type="protein sequence ID" value="VDG30173.1"/>
    <property type="molecule type" value="Genomic_DNA"/>
</dbReference>
<dbReference type="InterPro" id="IPR001387">
    <property type="entry name" value="Cro/C1-type_HTH"/>
</dbReference>
<accession>A0A660E802</accession>
<evidence type="ECO:0000313" key="3">
    <source>
        <dbReference type="Proteomes" id="UP000289996"/>
    </source>
</evidence>
<dbReference type="SUPFAM" id="SSF47413">
    <property type="entry name" value="lambda repressor-like DNA-binding domains"/>
    <property type="match status" value="1"/>
</dbReference>
<dbReference type="Proteomes" id="UP000289996">
    <property type="component" value="Unassembled WGS sequence"/>
</dbReference>
<evidence type="ECO:0000313" key="2">
    <source>
        <dbReference type="EMBL" id="VDG30173.1"/>
    </source>
</evidence>
<proteinExistence type="predicted"/>
<evidence type="ECO:0000259" key="1">
    <source>
        <dbReference type="PROSITE" id="PS50943"/>
    </source>
</evidence>
<dbReference type="CDD" id="cd00093">
    <property type="entry name" value="HTH_XRE"/>
    <property type="match status" value="1"/>
</dbReference>
<dbReference type="Gene3D" id="1.10.260.40">
    <property type="entry name" value="lambda repressor-like DNA-binding domains"/>
    <property type="match status" value="1"/>
</dbReference>
<dbReference type="GO" id="GO:0003677">
    <property type="term" value="F:DNA binding"/>
    <property type="evidence" value="ECO:0007669"/>
    <property type="project" value="InterPro"/>
</dbReference>
<dbReference type="PROSITE" id="PS50943">
    <property type="entry name" value="HTH_CROC1"/>
    <property type="match status" value="1"/>
</dbReference>
<dbReference type="InterPro" id="IPR010982">
    <property type="entry name" value="Lambda_DNA-bd_dom_sf"/>
</dbReference>
<dbReference type="AlphaFoldDB" id="A0A660E802"/>
<name>A0A660E802_9LACO</name>
<dbReference type="SMART" id="SM00530">
    <property type="entry name" value="HTH_XRE"/>
    <property type="match status" value="1"/>
</dbReference>
<dbReference type="Pfam" id="PF01381">
    <property type="entry name" value="HTH_3"/>
    <property type="match status" value="1"/>
</dbReference>